<evidence type="ECO:0000256" key="13">
    <source>
        <dbReference type="HAMAP-Rule" id="MF_01451"/>
    </source>
</evidence>
<proteinExistence type="inferred from homology"/>
<dbReference type="GO" id="GO:0005829">
    <property type="term" value="C:cytosol"/>
    <property type="evidence" value="ECO:0007669"/>
    <property type="project" value="TreeGrafter"/>
</dbReference>
<keyword evidence="2 13" id="KW-0547">Nucleotide-binding</keyword>
<dbReference type="Pfam" id="PF00580">
    <property type="entry name" value="UvrD-helicase"/>
    <property type="match status" value="1"/>
</dbReference>
<dbReference type="InterPro" id="IPR014152">
    <property type="entry name" value="AddA"/>
</dbReference>
<dbReference type="EC" id="3.1.-.-" evidence="13"/>
<evidence type="ECO:0000256" key="7">
    <source>
        <dbReference type="ARBA" id="ARBA00022840"/>
    </source>
</evidence>
<accession>A0A192GY98</accession>
<comment type="catalytic activity">
    <reaction evidence="11 13">
        <text>Couples ATP hydrolysis with the unwinding of duplex DNA by translocating in the 3'-5' direction.</text>
        <dbReference type="EC" id="5.6.2.4"/>
    </reaction>
</comment>
<dbReference type="InterPro" id="IPR038726">
    <property type="entry name" value="PDDEXK_AddAB-type"/>
</dbReference>
<keyword evidence="8 13" id="KW-0238">DNA-binding</keyword>
<comment type="similarity">
    <text evidence="13">Belongs to the helicase family. AddA subfamily.</text>
</comment>
<evidence type="ECO:0000256" key="2">
    <source>
        <dbReference type="ARBA" id="ARBA00022741"/>
    </source>
</evidence>
<dbReference type="EC" id="5.6.2.4" evidence="13"/>
<comment type="cofactor">
    <cofactor evidence="13">
        <name>Mg(2+)</name>
        <dbReference type="ChEBI" id="CHEBI:18420"/>
    </cofactor>
</comment>
<dbReference type="GO" id="GO:0000724">
    <property type="term" value="P:double-strand break repair via homologous recombination"/>
    <property type="evidence" value="ECO:0007669"/>
    <property type="project" value="UniProtKB-UniRule"/>
</dbReference>
<sequence>MAKATFTASQQRAVVAQGTNILVSASAGSGKTTVLVERVIQKILHGTSIDELLVVTFTDAAATEMRQRIQTALEQAIQAATPGKQQQELRHQLTLLSVANISTLHAFCLQLIQRYYYVIDLDPEFRLLTDDTENLLLREEVWDELREKLYGDGANDFTMLVQNFSNDRNDDGLNDLVFRLFDFANANPDPVAWLTQLVTSYQVSGSSLTASEFFQKQLRPLLEAQLTQAQNDLASARQLAVDELEKFSPVLASDGEKIQQLQTTLEADNWNTIRQNLANFKFERAPGLRKLSDEAKATKEQILEYRKQVKKQISQLAVDYFALDEQQALSVMQAAAKLIQSLVAVVRQFSDAFTKEKRRRHVLDFSDLEHLTLQILTADSESGQQTRQTLQQKFSEVLVDEYQDINRLQETILTTVAKNNPGNLFMVGDVKQSIYAFRLADPGLFLAKYKEFTDSAVGERIILADNFRSVTNVTNFINLLFSQLMDEQVGEMAYDDSAKLVASAKYPPMEPHAEVMIYEAKTQETQEETAEPVDESFSIDDKAQGQIMMAGQRIKKLIADHSQIYDRHLHPGKQRDLKYQDIVLLTPTRKNNLVITELFKQLGIPVVVNDAQNYFQTTEIQIMMALLSVIDNPYQDIPLVSVLRSPIVGLDENELAFLRITKRTGDYYAAVVRFHQNFTTGNEFQQKLAQKIDRFLGQLDEFRTLARQNQLVTLIWTIYQETGFLDYVGGMPAGAQRQANLHALYERAHAYEASSFKGLFQFVRFIEKMQEKNKDLAEAPTQTTENAVSVMTIHGSKGLEFPVVFLMDANHEFNQTSLRQDYILDDRAGIGITYLEPEQRIKIPTPQQVVIKAQVKKRQAAEEMRLLYVALTRAEQQLYIVGSYPDQKTAVKKWQAALQSEHLVLNETTRSNVTNFMDWIGMCLIRHPQFDQELLTQNSDFSGLALDKTEFKITFANKQQVLPTDPLQATTEAATTWLDETTAKTTQPEGSVERQAQIEQVLNLNYPDVTATQTTAYQSVSEVKRLFDDPDNSEMNPLQLNGAPKGQHRFVNHDFMVPKFMQTVTAPTPAEIGSATHLVLQELDLHVPPTDEIIGETLTRLVEAGILTDAVAKKVNVSNLINFFASSLGKLLLANPDQVTREAPFSMLLPAKQLFTDFNQQNDAPVLIHGIMDGYLVLSDQVILFDYKTDRVAKNKPDAGIQAIKQRYSGQLNLYAAALGQILKRPVTAKYLYLLAVGKLVAVN</sequence>
<comment type="subunit">
    <text evidence="13">Heterodimer of AddA and AddB/RexB.</text>
</comment>
<evidence type="ECO:0000256" key="9">
    <source>
        <dbReference type="ARBA" id="ARBA00023204"/>
    </source>
</evidence>
<keyword evidence="7 13" id="KW-0067">ATP-binding</keyword>
<dbReference type="STRING" id="375175.AYR53_01155"/>
<dbReference type="GO" id="GO:0008408">
    <property type="term" value="F:3'-5' exonuclease activity"/>
    <property type="evidence" value="ECO:0007669"/>
    <property type="project" value="UniProtKB-UniRule"/>
</dbReference>
<keyword evidence="1 13" id="KW-0540">Nuclease</keyword>
<keyword evidence="5 13" id="KW-0347">Helicase</keyword>
<evidence type="ECO:0000256" key="4">
    <source>
        <dbReference type="ARBA" id="ARBA00022801"/>
    </source>
</evidence>
<gene>
    <name evidence="13" type="primary">addA</name>
    <name evidence="14" type="ORF">AYR53_01155</name>
</gene>
<dbReference type="GO" id="GO:0043138">
    <property type="term" value="F:3'-5' DNA helicase activity"/>
    <property type="evidence" value="ECO:0007669"/>
    <property type="project" value="UniProtKB-UniRule"/>
</dbReference>
<dbReference type="InterPro" id="IPR011604">
    <property type="entry name" value="PDDEXK-like_dom_sf"/>
</dbReference>
<keyword evidence="9 13" id="KW-0234">DNA repair</keyword>
<dbReference type="InterPro" id="IPR027417">
    <property type="entry name" value="P-loop_NTPase"/>
</dbReference>
<dbReference type="EMBL" id="CP014873">
    <property type="protein sequence ID" value="ANK61489.1"/>
    <property type="molecule type" value="Genomic_DNA"/>
</dbReference>
<evidence type="ECO:0000313" key="14">
    <source>
        <dbReference type="EMBL" id="ANK61489.1"/>
    </source>
</evidence>
<dbReference type="Pfam" id="PF13361">
    <property type="entry name" value="UvrD_C"/>
    <property type="match status" value="1"/>
</dbReference>
<evidence type="ECO:0000256" key="3">
    <source>
        <dbReference type="ARBA" id="ARBA00022763"/>
    </source>
</evidence>
<dbReference type="SUPFAM" id="SSF52980">
    <property type="entry name" value="Restriction endonuclease-like"/>
    <property type="match status" value="1"/>
</dbReference>
<dbReference type="PROSITE" id="PS51217">
    <property type="entry name" value="UVRD_HELICASE_CTER"/>
    <property type="match status" value="1"/>
</dbReference>
<evidence type="ECO:0000256" key="5">
    <source>
        <dbReference type="ARBA" id="ARBA00022806"/>
    </source>
</evidence>
<dbReference type="HAMAP" id="MF_01451">
    <property type="entry name" value="AddA"/>
    <property type="match status" value="1"/>
</dbReference>
<reference evidence="14 15" key="1">
    <citation type="submission" date="2016-03" db="EMBL/GenBank/DDBJ databases">
        <title>Pediococcus and Lactobacillus from brewery environment - whole genome sequencing and assembly.</title>
        <authorList>
            <person name="Behr J."/>
            <person name="Geissler A.J."/>
            <person name="Vogel R.F."/>
        </authorList>
    </citation>
    <scope>NUCLEOTIDE SEQUENCE [LARGE SCALE GENOMIC DNA]</scope>
    <source>
        <strain evidence="14 15">TMW 1.1989</strain>
    </source>
</reference>
<evidence type="ECO:0000256" key="10">
    <source>
        <dbReference type="ARBA" id="ARBA00023235"/>
    </source>
</evidence>
<evidence type="ECO:0000256" key="12">
    <source>
        <dbReference type="ARBA" id="ARBA00048988"/>
    </source>
</evidence>
<evidence type="ECO:0000313" key="15">
    <source>
        <dbReference type="Proteomes" id="UP000078582"/>
    </source>
</evidence>
<dbReference type="PANTHER" id="PTHR11070">
    <property type="entry name" value="UVRD / RECB / PCRA DNA HELICASE FAMILY MEMBER"/>
    <property type="match status" value="1"/>
</dbReference>
<dbReference type="GeneID" id="42980844"/>
<name>A0A192GY98_9LACO</name>
<comment type="function">
    <text evidence="13">The heterodimer acts as both an ATP-dependent DNA helicase and an ATP-dependent, dual-direction single-stranded exonuclease. Recognizes the chi site generating a DNA molecule suitable for the initiation of homologous recombination. The AddA nuclease domain is required for chi fragment generation; this subunit has the helicase and 3' -&gt; 5' nuclease activities.</text>
</comment>
<dbReference type="OrthoDB" id="9810135at2"/>
<keyword evidence="10 13" id="KW-0413">Isomerase</keyword>
<keyword evidence="6 13" id="KW-0269">Exonuclease</keyword>
<dbReference type="InterPro" id="IPR014016">
    <property type="entry name" value="UvrD-like_ATP-bd"/>
</dbReference>
<dbReference type="InterPro" id="IPR011335">
    <property type="entry name" value="Restrct_endonuc-II-like"/>
</dbReference>
<dbReference type="NCBIfam" id="TIGR02785">
    <property type="entry name" value="addA_Gpos"/>
    <property type="match status" value="1"/>
</dbReference>
<keyword evidence="3 13" id="KW-0227">DNA damage</keyword>
<comment type="catalytic activity">
    <reaction evidence="12 13">
        <text>ATP + H2O = ADP + phosphate + H(+)</text>
        <dbReference type="Rhea" id="RHEA:13065"/>
        <dbReference type="ChEBI" id="CHEBI:15377"/>
        <dbReference type="ChEBI" id="CHEBI:15378"/>
        <dbReference type="ChEBI" id="CHEBI:30616"/>
        <dbReference type="ChEBI" id="CHEBI:43474"/>
        <dbReference type="ChEBI" id="CHEBI:456216"/>
        <dbReference type="EC" id="5.6.2.4"/>
    </reaction>
</comment>
<dbReference type="Pfam" id="PF12705">
    <property type="entry name" value="PDDEXK_1"/>
    <property type="match status" value="1"/>
</dbReference>
<dbReference type="GO" id="GO:0005524">
    <property type="term" value="F:ATP binding"/>
    <property type="evidence" value="ECO:0007669"/>
    <property type="project" value="UniProtKB-UniRule"/>
</dbReference>
<protein>
    <recommendedName>
        <fullName evidence="13">ATP-dependent helicase/nuclease subunit A</fullName>
        <ecNumber evidence="13">3.1.-.-</ecNumber>
        <ecNumber evidence="13">5.6.2.4</ecNumber>
    </recommendedName>
    <alternativeName>
        <fullName evidence="13">ATP-dependent helicase/nuclease AddA</fullName>
    </alternativeName>
    <alternativeName>
        <fullName evidence="13">DNA 3'-5' helicase AddA</fullName>
    </alternativeName>
</protein>
<organism evidence="14 15">
    <name type="scientific">Loigolactobacillus backii</name>
    <dbReference type="NCBI Taxonomy" id="375175"/>
    <lineage>
        <taxon>Bacteria</taxon>
        <taxon>Bacillati</taxon>
        <taxon>Bacillota</taxon>
        <taxon>Bacilli</taxon>
        <taxon>Lactobacillales</taxon>
        <taxon>Lactobacillaceae</taxon>
        <taxon>Loigolactobacillus</taxon>
    </lineage>
</organism>
<dbReference type="Gene3D" id="3.40.50.300">
    <property type="entry name" value="P-loop containing nucleotide triphosphate hydrolases"/>
    <property type="match status" value="4"/>
</dbReference>
<keyword evidence="15" id="KW-1185">Reference proteome</keyword>
<evidence type="ECO:0000256" key="11">
    <source>
        <dbReference type="ARBA" id="ARBA00034617"/>
    </source>
</evidence>
<evidence type="ECO:0000256" key="8">
    <source>
        <dbReference type="ARBA" id="ARBA00023125"/>
    </source>
</evidence>
<dbReference type="PANTHER" id="PTHR11070:SF48">
    <property type="entry name" value="ATP-DEPENDENT HELICASE_NUCLEASE SUBUNIT A"/>
    <property type="match status" value="1"/>
</dbReference>
<evidence type="ECO:0000256" key="6">
    <source>
        <dbReference type="ARBA" id="ARBA00022839"/>
    </source>
</evidence>
<dbReference type="GO" id="GO:0033202">
    <property type="term" value="C:DNA helicase complex"/>
    <property type="evidence" value="ECO:0007669"/>
    <property type="project" value="TreeGrafter"/>
</dbReference>
<dbReference type="Proteomes" id="UP000078582">
    <property type="component" value="Chromosome"/>
</dbReference>
<dbReference type="InterPro" id="IPR000212">
    <property type="entry name" value="DNA_helicase_UvrD/REP"/>
</dbReference>
<dbReference type="GO" id="GO:0003690">
    <property type="term" value="F:double-stranded DNA binding"/>
    <property type="evidence" value="ECO:0007669"/>
    <property type="project" value="UniProtKB-UniRule"/>
</dbReference>
<dbReference type="Gene3D" id="3.90.320.10">
    <property type="match status" value="1"/>
</dbReference>
<dbReference type="CDD" id="cd17932">
    <property type="entry name" value="DEXQc_UvrD"/>
    <property type="match status" value="1"/>
</dbReference>
<dbReference type="InterPro" id="IPR014017">
    <property type="entry name" value="DNA_helicase_UvrD-like_C"/>
</dbReference>
<keyword evidence="4 13" id="KW-0378">Hydrolase</keyword>
<dbReference type="AlphaFoldDB" id="A0A192GY98"/>
<evidence type="ECO:0000256" key="1">
    <source>
        <dbReference type="ARBA" id="ARBA00022722"/>
    </source>
</evidence>
<dbReference type="RefSeq" id="WP_068279766.1">
    <property type="nucleotide sequence ID" value="NZ_CP014873.1"/>
</dbReference>
<dbReference type="SUPFAM" id="SSF52540">
    <property type="entry name" value="P-loop containing nucleoside triphosphate hydrolases"/>
    <property type="match status" value="1"/>
</dbReference>
<dbReference type="PROSITE" id="PS51198">
    <property type="entry name" value="UVRD_HELICASE_ATP_BIND"/>
    <property type="match status" value="1"/>
</dbReference>